<dbReference type="InterPro" id="IPR019791">
    <property type="entry name" value="Haem_peroxidase_animal"/>
</dbReference>
<dbReference type="PROSITE" id="PS50092">
    <property type="entry name" value="TSP1"/>
    <property type="match status" value="1"/>
</dbReference>
<dbReference type="PANTHER" id="PTHR11475:SF4">
    <property type="entry name" value="CHORION PEROXIDASE"/>
    <property type="match status" value="1"/>
</dbReference>
<evidence type="ECO:0000256" key="1">
    <source>
        <dbReference type="ARBA" id="ARBA00004613"/>
    </source>
</evidence>
<evidence type="ECO:0000256" key="3">
    <source>
        <dbReference type="ARBA" id="ARBA00022729"/>
    </source>
</evidence>
<dbReference type="GO" id="GO:0004601">
    <property type="term" value="F:peroxidase activity"/>
    <property type="evidence" value="ECO:0007669"/>
    <property type="project" value="InterPro"/>
</dbReference>
<dbReference type="GO" id="GO:0005576">
    <property type="term" value="C:extracellular region"/>
    <property type="evidence" value="ECO:0007669"/>
    <property type="project" value="UniProtKB-SubCell"/>
</dbReference>
<dbReference type="Proteomes" id="UP000515154">
    <property type="component" value="Linkage group LG2"/>
</dbReference>
<dbReference type="InterPro" id="IPR000884">
    <property type="entry name" value="TSP1_rpt"/>
</dbReference>
<evidence type="ECO:0000256" key="6">
    <source>
        <dbReference type="SAM" id="Phobius"/>
    </source>
</evidence>
<evidence type="ECO:0000256" key="2">
    <source>
        <dbReference type="ARBA" id="ARBA00022525"/>
    </source>
</evidence>
<reference evidence="8" key="1">
    <citation type="submission" date="2025-08" db="UniProtKB">
        <authorList>
            <consortium name="RefSeq"/>
        </authorList>
    </citation>
    <scope>IDENTIFICATION</scope>
</reference>
<keyword evidence="6" id="KW-0472">Membrane</keyword>
<dbReference type="InterPro" id="IPR037120">
    <property type="entry name" value="Haem_peroxidase_sf_animal"/>
</dbReference>
<evidence type="ECO:0000256" key="4">
    <source>
        <dbReference type="ARBA" id="ARBA00023180"/>
    </source>
</evidence>
<dbReference type="AlphaFoldDB" id="A0A7E6EK02"/>
<keyword evidence="6" id="KW-1133">Transmembrane helix</keyword>
<dbReference type="GO" id="GO:0046872">
    <property type="term" value="F:metal ion binding"/>
    <property type="evidence" value="ECO:0007669"/>
    <property type="project" value="UniProtKB-KW"/>
</dbReference>
<evidence type="ECO:0000313" key="7">
    <source>
        <dbReference type="Proteomes" id="UP000515154"/>
    </source>
</evidence>
<dbReference type="PANTHER" id="PTHR11475">
    <property type="entry name" value="OXIDASE/PEROXIDASE"/>
    <property type="match status" value="1"/>
</dbReference>
<dbReference type="InterPro" id="IPR010255">
    <property type="entry name" value="Haem_peroxidase_sf"/>
</dbReference>
<keyword evidence="5" id="KW-0479">Metal-binding</keyword>
<dbReference type="PROSITE" id="PS50292">
    <property type="entry name" value="PEROXIDASE_3"/>
    <property type="match status" value="1"/>
</dbReference>
<keyword evidence="6" id="KW-0812">Transmembrane</keyword>
<feature type="binding site" description="axial binding residue" evidence="5">
    <location>
        <position position="512"/>
    </location>
    <ligand>
        <name>heme b</name>
        <dbReference type="ChEBI" id="CHEBI:60344"/>
    </ligand>
    <ligandPart>
        <name>Fe</name>
        <dbReference type="ChEBI" id="CHEBI:18248"/>
    </ligandPart>
</feature>
<organism evidence="7 8">
    <name type="scientific">Octopus sinensis</name>
    <name type="common">East Asian common octopus</name>
    <dbReference type="NCBI Taxonomy" id="2607531"/>
    <lineage>
        <taxon>Eukaryota</taxon>
        <taxon>Metazoa</taxon>
        <taxon>Spiralia</taxon>
        <taxon>Lophotrochozoa</taxon>
        <taxon>Mollusca</taxon>
        <taxon>Cephalopoda</taxon>
        <taxon>Coleoidea</taxon>
        <taxon>Octopodiformes</taxon>
        <taxon>Octopoda</taxon>
        <taxon>Incirrata</taxon>
        <taxon>Octopodidae</taxon>
        <taxon>Octopus</taxon>
    </lineage>
</organism>
<keyword evidence="2" id="KW-0964">Secreted</keyword>
<keyword evidence="5" id="KW-0408">Iron</keyword>
<protein>
    <submittedName>
        <fullName evidence="8">Peroxidase-like protein isoform X1</fullName>
    </submittedName>
</protein>
<keyword evidence="3" id="KW-0732">Signal</keyword>
<dbReference type="Gene3D" id="1.10.640.10">
    <property type="entry name" value="Haem peroxidase domain superfamily, animal type"/>
    <property type="match status" value="1"/>
</dbReference>
<proteinExistence type="predicted"/>
<dbReference type="FunFam" id="1.10.640.10:FF:000003">
    <property type="entry name" value="chorion peroxidase"/>
    <property type="match status" value="1"/>
</dbReference>
<dbReference type="CDD" id="cd09823">
    <property type="entry name" value="peroxinectin_like"/>
    <property type="match status" value="1"/>
</dbReference>
<accession>A0A7E6EK02</accession>
<sequence>MATNWSSYDNFSWLCLICWTAVSLTVTLNIVCLAQWNSVFARSSLSAAGARSRAGVSRPASDREKNNLRQRITQNDVRVADQRAREVLARKNQEDRFFFNLGVDRVRKNTAIFMHNIFISKAPKVTDGLRNSGVLSITATKELSKRLGLTKKELSILPELSDVPQPEFRCPFRTPRCSPNSKFREADGSCNNLQKPLWGKAGMPLKRFLSPWYDDGVSSPRTLGVFGNPLPSARLVSTTIHEADSENTRNPFVSHMVMQWGQFIDHDITNTPVDTGFQHADISCCIDDIPDDVRKRLEVDLRNRESCFPIPIPSNDRHFKKTCLNFVRSMQSPNSKCNFGFREQVNQISAYIDGGAVYASTKEDQNELRTRSQGLLKESGAHLLPKDSQQSCVLTSSDNYCFRAGDRRVNEQMGLASLHTIFLREHNRIARQFNSMGLGWKDERVFQETKRIISAMIQHINYREFLPAILNRQFINFLNLNGPRRGFHDIYDSTVDATIRNGFSTAAFRFGHSMVRSFFSKLSSGFNSAFGSPTLLKTMYGKTEGILQNQPESVDAFVRGLVSDSAQNADRFMSKQLTDHLFEDTFGNSLDLASFNIQRGRDHGIPPYNVWRQWCDFSTATNFGTGPGGLIDHSFDSANKLKSIYSHPDDIDLFSGGLSENPIRGGIVGPTFACIIGRQFHLIKVGDRFWYERNDPTVGFTLNQLDQIRQTSLSAIICTNTNISRIQPNSFLLSNGNNRLVSCDSLPKFDLSAWGQCEPGRWGNWSPWSACVRGRQRSQRQCNSAPPPKGCGCEGSNTRFQRCSGRRCRRLVRFNNRSFWVWGRC</sequence>
<dbReference type="PRINTS" id="PR00457">
    <property type="entry name" value="ANPEROXIDASE"/>
</dbReference>
<comment type="subcellular location">
    <subcellularLocation>
        <location evidence="1">Secreted</location>
    </subcellularLocation>
</comment>
<keyword evidence="7" id="KW-1185">Reference proteome</keyword>
<dbReference type="GO" id="GO:0020037">
    <property type="term" value="F:heme binding"/>
    <property type="evidence" value="ECO:0007669"/>
    <property type="project" value="InterPro"/>
</dbReference>
<evidence type="ECO:0000256" key="5">
    <source>
        <dbReference type="PIRSR" id="PIRSR619791-2"/>
    </source>
</evidence>
<keyword evidence="4" id="KW-0325">Glycoprotein</keyword>
<feature type="transmembrane region" description="Helical" evidence="6">
    <location>
        <begin position="12"/>
        <end position="36"/>
    </location>
</feature>
<dbReference type="RefSeq" id="XP_036355162.1">
    <property type="nucleotide sequence ID" value="XM_036499269.1"/>
</dbReference>
<gene>
    <name evidence="8" type="primary">LOC115229954</name>
</gene>
<dbReference type="GO" id="GO:0006979">
    <property type="term" value="P:response to oxidative stress"/>
    <property type="evidence" value="ECO:0007669"/>
    <property type="project" value="InterPro"/>
</dbReference>
<name>A0A7E6EK02_9MOLL</name>
<dbReference type="SUPFAM" id="SSF48113">
    <property type="entry name" value="Heme-dependent peroxidases"/>
    <property type="match status" value="1"/>
</dbReference>
<dbReference type="Pfam" id="PF03098">
    <property type="entry name" value="An_peroxidase"/>
    <property type="match status" value="1"/>
</dbReference>
<evidence type="ECO:0000313" key="8">
    <source>
        <dbReference type="RefSeq" id="XP_036355162.1"/>
    </source>
</evidence>
<keyword evidence="5" id="KW-0349">Heme</keyword>